<dbReference type="RefSeq" id="XP_009223333.1">
    <property type="nucleotide sequence ID" value="XM_009225069.1"/>
</dbReference>
<protein>
    <submittedName>
        <fullName evidence="2 3">Uncharacterized protein</fullName>
    </submittedName>
</protein>
<feature type="region of interest" description="Disordered" evidence="1">
    <location>
        <begin position="153"/>
        <end position="192"/>
    </location>
</feature>
<reference evidence="3" key="4">
    <citation type="journal article" date="2015" name="G3 (Bethesda)">
        <title>Genome sequences of three phytopathogenic species of the Magnaporthaceae family of fungi.</title>
        <authorList>
            <person name="Okagaki L.H."/>
            <person name="Nunes C.C."/>
            <person name="Sailsbery J."/>
            <person name="Clay B."/>
            <person name="Brown D."/>
            <person name="John T."/>
            <person name="Oh Y."/>
            <person name="Young N."/>
            <person name="Fitzgerald M."/>
            <person name="Haas B.J."/>
            <person name="Zeng Q."/>
            <person name="Young S."/>
            <person name="Adiconis X."/>
            <person name="Fan L."/>
            <person name="Levin J.Z."/>
            <person name="Mitchell T.K."/>
            <person name="Okubara P.A."/>
            <person name="Farman M.L."/>
            <person name="Kohn L.M."/>
            <person name="Birren B."/>
            <person name="Ma L.-J."/>
            <person name="Dean R.A."/>
        </authorList>
    </citation>
    <scope>NUCLEOTIDE SEQUENCE</scope>
    <source>
        <strain evidence="3">R3-111a-1</strain>
    </source>
</reference>
<dbReference type="AlphaFoldDB" id="J3P148"/>
<reference evidence="4" key="1">
    <citation type="submission" date="2010-07" db="EMBL/GenBank/DDBJ databases">
        <title>The genome sequence of Gaeumannomyces graminis var. tritici strain R3-111a-1.</title>
        <authorList>
            <consortium name="The Broad Institute Genome Sequencing Platform"/>
            <person name="Ma L.-J."/>
            <person name="Dead R."/>
            <person name="Young S."/>
            <person name="Zeng Q."/>
            <person name="Koehrsen M."/>
            <person name="Alvarado L."/>
            <person name="Berlin A."/>
            <person name="Chapman S.B."/>
            <person name="Chen Z."/>
            <person name="Freedman E."/>
            <person name="Gellesch M."/>
            <person name="Goldberg J."/>
            <person name="Griggs A."/>
            <person name="Gujja S."/>
            <person name="Heilman E.R."/>
            <person name="Heiman D."/>
            <person name="Hepburn T."/>
            <person name="Howarth C."/>
            <person name="Jen D."/>
            <person name="Larson L."/>
            <person name="Mehta T."/>
            <person name="Neiman D."/>
            <person name="Pearson M."/>
            <person name="Roberts A."/>
            <person name="Saif S."/>
            <person name="Shea T."/>
            <person name="Shenoy N."/>
            <person name="Sisk P."/>
            <person name="Stolte C."/>
            <person name="Sykes S."/>
            <person name="Walk T."/>
            <person name="White J."/>
            <person name="Yandava C."/>
            <person name="Haas B."/>
            <person name="Nusbaum C."/>
            <person name="Birren B."/>
        </authorList>
    </citation>
    <scope>NUCLEOTIDE SEQUENCE [LARGE SCALE GENOMIC DNA]</scope>
    <source>
        <strain evidence="4">R3-111a-1</strain>
    </source>
</reference>
<organism evidence="2">
    <name type="scientific">Gaeumannomyces tritici (strain R3-111a-1)</name>
    <name type="common">Wheat and barley take-all root rot fungus</name>
    <name type="synonym">Gaeumannomyces graminis var. tritici</name>
    <dbReference type="NCBI Taxonomy" id="644352"/>
    <lineage>
        <taxon>Eukaryota</taxon>
        <taxon>Fungi</taxon>
        <taxon>Dikarya</taxon>
        <taxon>Ascomycota</taxon>
        <taxon>Pezizomycotina</taxon>
        <taxon>Sordariomycetes</taxon>
        <taxon>Sordariomycetidae</taxon>
        <taxon>Magnaporthales</taxon>
        <taxon>Magnaporthaceae</taxon>
        <taxon>Gaeumannomyces</taxon>
    </lineage>
</organism>
<reference evidence="2" key="2">
    <citation type="submission" date="2010-07" db="EMBL/GenBank/DDBJ databases">
        <authorList>
            <consortium name="The Broad Institute Genome Sequencing Platform"/>
            <consortium name="Broad Institute Genome Sequencing Center for Infectious Disease"/>
            <person name="Ma L.-J."/>
            <person name="Dead R."/>
            <person name="Young S."/>
            <person name="Zeng Q."/>
            <person name="Koehrsen M."/>
            <person name="Alvarado L."/>
            <person name="Berlin A."/>
            <person name="Chapman S.B."/>
            <person name="Chen Z."/>
            <person name="Freedman E."/>
            <person name="Gellesch M."/>
            <person name="Goldberg J."/>
            <person name="Griggs A."/>
            <person name="Gujja S."/>
            <person name="Heilman E.R."/>
            <person name="Heiman D."/>
            <person name="Hepburn T."/>
            <person name="Howarth C."/>
            <person name="Jen D."/>
            <person name="Larson L."/>
            <person name="Mehta T."/>
            <person name="Neiman D."/>
            <person name="Pearson M."/>
            <person name="Roberts A."/>
            <person name="Saif S."/>
            <person name="Shea T."/>
            <person name="Shenoy N."/>
            <person name="Sisk P."/>
            <person name="Stolte C."/>
            <person name="Sykes S."/>
            <person name="Walk T."/>
            <person name="White J."/>
            <person name="Yandava C."/>
            <person name="Haas B."/>
            <person name="Nusbaum C."/>
            <person name="Birren B."/>
        </authorList>
    </citation>
    <scope>NUCLEOTIDE SEQUENCE</scope>
    <source>
        <strain evidence="2">R3-111a-1</strain>
    </source>
</reference>
<reference evidence="3" key="5">
    <citation type="submission" date="2018-04" db="UniProtKB">
        <authorList>
            <consortium name="EnsemblFungi"/>
        </authorList>
    </citation>
    <scope>IDENTIFICATION</scope>
    <source>
        <strain evidence="3">R3-111a-1</strain>
    </source>
</reference>
<sequence length="215" mass="23401">MRHRAHLAPRGENRNSTPSSTLRDLEPQGQAPTQQKNTPTGRTSPPKPKPSSMSLDAEPGPCTYLVYWARDSPGGWTSAHSTSGPVESRRVNECCRPERLTRAGDDCNYWCADPRERRRRRRRGDDNDNDNDSGCSPAQRLRGCLRGNATAEPYKSRCVAPQPPPTTTPGPSDGGVDGTAGPSKNAAGGTRTPKMGMRILLMQALVISSLLARPW</sequence>
<keyword evidence="4" id="KW-1185">Reference proteome</keyword>
<dbReference type="EMBL" id="GL385397">
    <property type="protein sequence ID" value="EJT77333.1"/>
    <property type="molecule type" value="Genomic_DNA"/>
</dbReference>
<reference evidence="2" key="3">
    <citation type="submission" date="2010-09" db="EMBL/GenBank/DDBJ databases">
        <title>Annotation of Gaeumannomyces graminis var. tritici R3-111a-1.</title>
        <authorList>
            <consortium name="The Broad Institute Genome Sequencing Platform"/>
            <person name="Ma L.-J."/>
            <person name="Dead R."/>
            <person name="Young S.K."/>
            <person name="Zeng Q."/>
            <person name="Gargeya S."/>
            <person name="Fitzgerald M."/>
            <person name="Haas B."/>
            <person name="Abouelleil A."/>
            <person name="Alvarado L."/>
            <person name="Arachchi H.M."/>
            <person name="Berlin A."/>
            <person name="Brown A."/>
            <person name="Chapman S.B."/>
            <person name="Chen Z."/>
            <person name="Dunbar C."/>
            <person name="Freedman E."/>
            <person name="Gearin G."/>
            <person name="Gellesch M."/>
            <person name="Goldberg J."/>
            <person name="Griggs A."/>
            <person name="Gujja S."/>
            <person name="Heiman D."/>
            <person name="Howarth C."/>
            <person name="Larson L."/>
            <person name="Lui A."/>
            <person name="MacDonald P.J.P."/>
            <person name="Mehta T."/>
            <person name="Montmayeur A."/>
            <person name="Murphy C."/>
            <person name="Neiman D."/>
            <person name="Pearson M."/>
            <person name="Priest M."/>
            <person name="Roberts A."/>
            <person name="Saif S."/>
            <person name="Shea T."/>
            <person name="Shenoy N."/>
            <person name="Sisk P."/>
            <person name="Stolte C."/>
            <person name="Sykes S."/>
            <person name="Yandava C."/>
            <person name="Wortman J."/>
            <person name="Nusbaum C."/>
            <person name="Birren B."/>
        </authorList>
    </citation>
    <scope>NUCLEOTIDE SEQUENCE</scope>
    <source>
        <strain evidence="2">R3-111a-1</strain>
    </source>
</reference>
<gene>
    <name evidence="3" type="primary">20347703</name>
    <name evidence="2" type="ORF">GGTG_07245</name>
</gene>
<dbReference type="GeneID" id="20347703"/>
<evidence type="ECO:0000313" key="3">
    <source>
        <dbReference type="EnsemblFungi" id="EJT77333"/>
    </source>
</evidence>
<name>J3P148_GAET3</name>
<evidence type="ECO:0000256" key="1">
    <source>
        <dbReference type="SAM" id="MobiDB-lite"/>
    </source>
</evidence>
<dbReference type="HOGENOM" id="CLU_1283330_0_0_1"/>
<proteinExistence type="predicted"/>
<evidence type="ECO:0000313" key="4">
    <source>
        <dbReference type="Proteomes" id="UP000006039"/>
    </source>
</evidence>
<dbReference type="Proteomes" id="UP000006039">
    <property type="component" value="Unassembled WGS sequence"/>
</dbReference>
<evidence type="ECO:0000313" key="2">
    <source>
        <dbReference type="EMBL" id="EJT77333.1"/>
    </source>
</evidence>
<feature type="region of interest" description="Disordered" evidence="1">
    <location>
        <begin position="117"/>
        <end position="141"/>
    </location>
</feature>
<accession>J3P148</accession>
<feature type="compositionally biased region" description="Polar residues" evidence="1">
    <location>
        <begin position="30"/>
        <end position="43"/>
    </location>
</feature>
<feature type="region of interest" description="Disordered" evidence="1">
    <location>
        <begin position="1"/>
        <end position="58"/>
    </location>
</feature>
<dbReference type="VEuPathDB" id="FungiDB:GGTG_07245"/>
<dbReference type="EnsemblFungi" id="EJT77333">
    <property type="protein sequence ID" value="EJT77333"/>
    <property type="gene ID" value="GGTG_07245"/>
</dbReference>